<dbReference type="PRINTS" id="PR00301">
    <property type="entry name" value="HEATSHOCK70"/>
</dbReference>
<feature type="compositionally biased region" description="Basic and acidic residues" evidence="4">
    <location>
        <begin position="505"/>
        <end position="516"/>
    </location>
</feature>
<dbReference type="InterPro" id="IPR029048">
    <property type="entry name" value="HSP70_C_sf"/>
</dbReference>
<dbReference type="GO" id="GO:0005829">
    <property type="term" value="C:cytosol"/>
    <property type="evidence" value="ECO:0007669"/>
    <property type="project" value="TreeGrafter"/>
</dbReference>
<dbReference type="GO" id="GO:0140662">
    <property type="term" value="F:ATP-dependent protein folding chaperone"/>
    <property type="evidence" value="ECO:0007669"/>
    <property type="project" value="InterPro"/>
</dbReference>
<feature type="compositionally biased region" description="Acidic residues" evidence="4">
    <location>
        <begin position="698"/>
        <end position="709"/>
    </location>
</feature>
<name>A0A1E3QEC6_LIPST</name>
<dbReference type="FunFam" id="1.20.1270.10:FF:000002">
    <property type="entry name" value="Heat shock 70 kDa protein 4"/>
    <property type="match status" value="1"/>
</dbReference>
<protein>
    <submittedName>
        <fullName evidence="5">Uncharacterized protein</fullName>
    </submittedName>
</protein>
<proteinExistence type="inferred from homology"/>
<dbReference type="PANTHER" id="PTHR45639:SF4">
    <property type="entry name" value="HSC70CB, ISOFORM G"/>
    <property type="match status" value="1"/>
</dbReference>
<feature type="compositionally biased region" description="Basic and acidic residues" evidence="4">
    <location>
        <begin position="649"/>
        <end position="672"/>
    </location>
</feature>
<dbReference type="Gene3D" id="3.30.30.30">
    <property type="match status" value="1"/>
</dbReference>
<feature type="compositionally biased region" description="Basic and acidic residues" evidence="4">
    <location>
        <begin position="682"/>
        <end position="691"/>
    </location>
</feature>
<dbReference type="SUPFAM" id="SSF100934">
    <property type="entry name" value="Heat shock protein 70kD (HSP70), C-terminal subdomain"/>
    <property type="match status" value="1"/>
</dbReference>
<dbReference type="Gene3D" id="2.60.34.10">
    <property type="entry name" value="Substrate Binding Domain Of DNAk, Chain A, domain 1"/>
    <property type="match status" value="1"/>
</dbReference>
<keyword evidence="3" id="KW-0067">ATP-binding</keyword>
<organism evidence="5 6">
    <name type="scientific">Lipomyces starkeyi NRRL Y-11557</name>
    <dbReference type="NCBI Taxonomy" id="675824"/>
    <lineage>
        <taxon>Eukaryota</taxon>
        <taxon>Fungi</taxon>
        <taxon>Dikarya</taxon>
        <taxon>Ascomycota</taxon>
        <taxon>Saccharomycotina</taxon>
        <taxon>Lipomycetes</taxon>
        <taxon>Lipomycetales</taxon>
        <taxon>Lipomycetaceae</taxon>
        <taxon>Lipomyces</taxon>
    </lineage>
</organism>
<dbReference type="Pfam" id="PF00012">
    <property type="entry name" value="HSP70"/>
    <property type="match status" value="1"/>
</dbReference>
<dbReference type="PROSITE" id="PS00329">
    <property type="entry name" value="HSP70_2"/>
    <property type="match status" value="1"/>
</dbReference>
<dbReference type="FunFam" id="3.30.30.30:FF:000002">
    <property type="entry name" value="Heat shock 70 kDa protein 4"/>
    <property type="match status" value="1"/>
</dbReference>
<comment type="similarity">
    <text evidence="1">Belongs to the heat shock protein 70 family.</text>
</comment>
<dbReference type="Gene3D" id="1.20.1270.10">
    <property type="match status" value="1"/>
</dbReference>
<keyword evidence="2" id="KW-0547">Nucleotide-binding</keyword>
<reference evidence="5 6" key="1">
    <citation type="journal article" date="2016" name="Proc. Natl. Acad. Sci. U.S.A.">
        <title>Comparative genomics of biotechnologically important yeasts.</title>
        <authorList>
            <person name="Riley R."/>
            <person name="Haridas S."/>
            <person name="Wolfe K.H."/>
            <person name="Lopes M.R."/>
            <person name="Hittinger C.T."/>
            <person name="Goeker M."/>
            <person name="Salamov A.A."/>
            <person name="Wisecaver J.H."/>
            <person name="Long T.M."/>
            <person name="Calvey C.H."/>
            <person name="Aerts A.L."/>
            <person name="Barry K.W."/>
            <person name="Choi C."/>
            <person name="Clum A."/>
            <person name="Coughlan A.Y."/>
            <person name="Deshpande S."/>
            <person name="Douglass A.P."/>
            <person name="Hanson S.J."/>
            <person name="Klenk H.-P."/>
            <person name="LaButti K.M."/>
            <person name="Lapidus A."/>
            <person name="Lindquist E.A."/>
            <person name="Lipzen A.M."/>
            <person name="Meier-Kolthoff J.P."/>
            <person name="Ohm R.A."/>
            <person name="Otillar R.P."/>
            <person name="Pangilinan J.L."/>
            <person name="Peng Y."/>
            <person name="Rokas A."/>
            <person name="Rosa C.A."/>
            <person name="Scheuner C."/>
            <person name="Sibirny A.A."/>
            <person name="Slot J.C."/>
            <person name="Stielow J.B."/>
            <person name="Sun H."/>
            <person name="Kurtzman C.P."/>
            <person name="Blackwell M."/>
            <person name="Grigoriev I.V."/>
            <person name="Jeffries T.W."/>
        </authorList>
    </citation>
    <scope>NUCLEOTIDE SEQUENCE [LARGE SCALE GENOMIC DNA]</scope>
    <source>
        <strain evidence="5 6">NRRL Y-11557</strain>
    </source>
</reference>
<dbReference type="SUPFAM" id="SSF100920">
    <property type="entry name" value="Heat shock protein 70kD (HSP70), peptide-binding domain"/>
    <property type="match status" value="1"/>
</dbReference>
<dbReference type="Gene3D" id="3.30.420.40">
    <property type="match status" value="2"/>
</dbReference>
<accession>A0A1E3QEC6</accession>
<dbReference type="Proteomes" id="UP000094385">
    <property type="component" value="Unassembled WGS sequence"/>
</dbReference>
<feature type="region of interest" description="Disordered" evidence="4">
    <location>
        <begin position="649"/>
        <end position="717"/>
    </location>
</feature>
<gene>
    <name evidence="5" type="ORF">LIPSTDRAFT_898</name>
</gene>
<dbReference type="EMBL" id="KV454290">
    <property type="protein sequence ID" value="ODQ75452.1"/>
    <property type="molecule type" value="Genomic_DNA"/>
</dbReference>
<dbReference type="SUPFAM" id="SSF53067">
    <property type="entry name" value="Actin-like ATPase domain"/>
    <property type="match status" value="2"/>
</dbReference>
<dbReference type="OrthoDB" id="434160at2759"/>
<evidence type="ECO:0000256" key="1">
    <source>
        <dbReference type="ARBA" id="ARBA00007381"/>
    </source>
</evidence>
<dbReference type="InterPro" id="IPR029047">
    <property type="entry name" value="HSP70_peptide-bd_sf"/>
</dbReference>
<dbReference type="GO" id="GO:0005634">
    <property type="term" value="C:nucleus"/>
    <property type="evidence" value="ECO:0007669"/>
    <property type="project" value="TreeGrafter"/>
</dbReference>
<dbReference type="InterPro" id="IPR013126">
    <property type="entry name" value="Hsp_70_fam"/>
</dbReference>
<evidence type="ECO:0000256" key="2">
    <source>
        <dbReference type="ARBA" id="ARBA00022741"/>
    </source>
</evidence>
<evidence type="ECO:0000256" key="4">
    <source>
        <dbReference type="SAM" id="MobiDB-lite"/>
    </source>
</evidence>
<dbReference type="GO" id="GO:0005524">
    <property type="term" value="F:ATP binding"/>
    <property type="evidence" value="ECO:0007669"/>
    <property type="project" value="UniProtKB-KW"/>
</dbReference>
<sequence length="717" mass="79793">MSGSVGIDIGNANTVVAVARNRGIDVIVNEVSNRSTPSLVAFGPKNRFIGESAKTQEITNLKNTIGSLKRIVGRSLSDPELQYEKQFIPGELVDINGTVGVKVWYQGEQTAFTATQLLAMYLSKIKAITQAEIQMPVTDVVLAVPGWYTDAQRRALIDAGHIASLNPVRLVNETTAAAISYGVFRTFPDGQTKNVVFVDIGHSSYNVSVVAFKQGELKVLASAYDIHFGGREFDHALTEFFAKQFKEKYNIDVHENLKAYSRVLTQTERLKKILSANATAPLNVESVMNDVDVSSVLNRSELEELVKPLLDRLVVPLETAIKESNLSLEEIDSVELIGGCTRVPAIKDTISKFVGKPLSFTLNQDEAIARGCAFVCASHSPTLRVRPYKFEDVNQYSVTFQWEPVEGEDLSELEVFPHGNVVPSTKIITLFRDDTFDIEARYTYPDTLPGAVNTWIGKWTIKGAKPTEKGEAPAVKIRLRTDHSGLVTIDSAYTAVEEIVDEPVEESKKEGEEGKESSQPPKSRPVKKWVRKDTLAIIHGTTALEQSVKQSLIEKENQMVEDDKHVADTEDRKNALEEYIYDMRGKIDDRYADFASDEEKSKFRTMLDAAEDWLYDEGEDATKSQYIAKYDELNAVGGVIKGRYLQAEQEKREAEQRKRDEEQRRIQEEKEAAAAAAFAAAQKEKAEKEGEGEGMQVDGEEPTVEEPAVDSEMKDVD</sequence>
<feature type="region of interest" description="Disordered" evidence="4">
    <location>
        <begin position="501"/>
        <end position="528"/>
    </location>
</feature>
<dbReference type="FunFam" id="3.90.640.10:FF:000004">
    <property type="entry name" value="Heat shock 70 kDa protein 4"/>
    <property type="match status" value="1"/>
</dbReference>
<dbReference type="Gene3D" id="3.90.640.10">
    <property type="entry name" value="Actin, Chain A, domain 4"/>
    <property type="match status" value="1"/>
</dbReference>
<keyword evidence="6" id="KW-1185">Reference proteome</keyword>
<dbReference type="AlphaFoldDB" id="A0A1E3QEC6"/>
<evidence type="ECO:0000313" key="6">
    <source>
        <dbReference type="Proteomes" id="UP000094385"/>
    </source>
</evidence>
<dbReference type="PANTHER" id="PTHR45639">
    <property type="entry name" value="HSC70CB, ISOFORM G-RELATED"/>
    <property type="match status" value="1"/>
</dbReference>
<evidence type="ECO:0000313" key="5">
    <source>
        <dbReference type="EMBL" id="ODQ75452.1"/>
    </source>
</evidence>
<evidence type="ECO:0000256" key="3">
    <source>
        <dbReference type="ARBA" id="ARBA00022840"/>
    </source>
</evidence>
<dbReference type="PROSITE" id="PS01036">
    <property type="entry name" value="HSP70_3"/>
    <property type="match status" value="1"/>
</dbReference>
<dbReference type="InterPro" id="IPR043129">
    <property type="entry name" value="ATPase_NBD"/>
</dbReference>
<dbReference type="InterPro" id="IPR018181">
    <property type="entry name" value="Heat_shock_70_CS"/>
</dbReference>
<dbReference type="STRING" id="675824.A0A1E3QEC6"/>